<dbReference type="Proteomes" id="UP000238296">
    <property type="component" value="Unassembled WGS sequence"/>
</dbReference>
<comment type="caution">
    <text evidence="1">The sequence shown here is derived from an EMBL/GenBank/DDBJ whole genome shotgun (WGS) entry which is preliminary data.</text>
</comment>
<dbReference type="SUPFAM" id="SSF56801">
    <property type="entry name" value="Acetyl-CoA synthetase-like"/>
    <property type="match status" value="1"/>
</dbReference>
<dbReference type="EMBL" id="PPEA01000506">
    <property type="protein sequence ID" value="PQM46364.1"/>
    <property type="molecule type" value="Genomic_DNA"/>
</dbReference>
<gene>
    <name evidence="1" type="ORF">C1Y40_03468</name>
</gene>
<evidence type="ECO:0000313" key="1">
    <source>
        <dbReference type="EMBL" id="PQM46364.1"/>
    </source>
</evidence>
<name>A0A2S8BI71_9MYCO</name>
<protein>
    <submittedName>
        <fullName evidence="1">Uncharacterized protein</fullName>
    </submittedName>
</protein>
<reference evidence="1 2" key="1">
    <citation type="journal article" date="2017" name="Int. J. Syst. Evol. Microbiol.">
        <title>Mycobacterium talmoniae sp. nov., a slowly growing mycobacterium isolated from human respiratory samples.</title>
        <authorList>
            <person name="Davidson R.M."/>
            <person name="DeGroote M.A."/>
            <person name="Marola J.L."/>
            <person name="Buss S."/>
            <person name="Jones V."/>
            <person name="McNeil M.R."/>
            <person name="Freifeld A.G."/>
            <person name="Elaine Epperson L."/>
            <person name="Hasan N.A."/>
            <person name="Jackson M."/>
            <person name="Iwen P.C."/>
            <person name="Salfinger M."/>
            <person name="Strong M."/>
        </authorList>
    </citation>
    <scope>NUCLEOTIDE SEQUENCE [LARGE SCALE GENOMIC DNA]</scope>
    <source>
        <strain evidence="1 2">ATCC BAA-2683</strain>
    </source>
</reference>
<organism evidence="1 2">
    <name type="scientific">Mycobacterium talmoniae</name>
    <dbReference type="NCBI Taxonomy" id="1858794"/>
    <lineage>
        <taxon>Bacteria</taxon>
        <taxon>Bacillati</taxon>
        <taxon>Actinomycetota</taxon>
        <taxon>Actinomycetes</taxon>
        <taxon>Mycobacteriales</taxon>
        <taxon>Mycobacteriaceae</taxon>
        <taxon>Mycobacterium</taxon>
    </lineage>
</organism>
<proteinExistence type="predicted"/>
<accession>A0A2S8BI71</accession>
<sequence>MAAQSYARGETHPALLETTIGANLAATAARFPQRAALVDVAAGRRWSYAELRADVRRFGDRAGARRDRTR</sequence>
<evidence type="ECO:0000313" key="2">
    <source>
        <dbReference type="Proteomes" id="UP000238296"/>
    </source>
</evidence>
<dbReference type="AlphaFoldDB" id="A0A2S8BI71"/>
<dbReference type="Gene3D" id="3.40.50.980">
    <property type="match status" value="1"/>
</dbReference>